<gene>
    <name evidence="7" type="ORF">SAMN05216200_10788</name>
</gene>
<keyword evidence="2 4" id="KW-0472">Membrane</keyword>
<name>A0A1M7TKD2_9RHOB</name>
<dbReference type="OrthoDB" id="9810367at2"/>
<dbReference type="PANTHER" id="PTHR30329:SF21">
    <property type="entry name" value="LIPOPROTEIN YIAD-RELATED"/>
    <property type="match status" value="1"/>
</dbReference>
<evidence type="ECO:0000256" key="5">
    <source>
        <dbReference type="SAM" id="SignalP"/>
    </source>
</evidence>
<comment type="subcellular location">
    <subcellularLocation>
        <location evidence="1">Cell outer membrane</location>
    </subcellularLocation>
</comment>
<dbReference type="GO" id="GO:0009279">
    <property type="term" value="C:cell outer membrane"/>
    <property type="evidence" value="ECO:0007669"/>
    <property type="project" value="UniProtKB-SubCell"/>
</dbReference>
<evidence type="ECO:0000256" key="3">
    <source>
        <dbReference type="ARBA" id="ARBA00023237"/>
    </source>
</evidence>
<dbReference type="AlphaFoldDB" id="A0A1M7TKD2"/>
<keyword evidence="5" id="KW-0732">Signal</keyword>
<feature type="domain" description="OmpA-like" evidence="6">
    <location>
        <begin position="58"/>
        <end position="174"/>
    </location>
</feature>
<organism evidence="7 8">
    <name type="scientific">Oceanicella actignis</name>
    <dbReference type="NCBI Taxonomy" id="1189325"/>
    <lineage>
        <taxon>Bacteria</taxon>
        <taxon>Pseudomonadati</taxon>
        <taxon>Pseudomonadota</taxon>
        <taxon>Alphaproteobacteria</taxon>
        <taxon>Rhodobacterales</taxon>
        <taxon>Paracoccaceae</taxon>
        <taxon>Oceanicella</taxon>
    </lineage>
</organism>
<protein>
    <submittedName>
        <fullName evidence="7">Outer membrane protein OmpA</fullName>
    </submittedName>
</protein>
<dbReference type="PROSITE" id="PS51123">
    <property type="entry name" value="OMPA_2"/>
    <property type="match status" value="1"/>
</dbReference>
<dbReference type="Pfam" id="PF00691">
    <property type="entry name" value="OmpA"/>
    <property type="match status" value="1"/>
</dbReference>
<dbReference type="Gene3D" id="3.30.1330.60">
    <property type="entry name" value="OmpA-like domain"/>
    <property type="match status" value="1"/>
</dbReference>
<dbReference type="InterPro" id="IPR006664">
    <property type="entry name" value="OMP_bac"/>
</dbReference>
<evidence type="ECO:0000256" key="4">
    <source>
        <dbReference type="PROSITE-ProRule" id="PRU00473"/>
    </source>
</evidence>
<dbReference type="STRING" id="1189325.SAMN04488119_10789"/>
<sequence>MTRIVIAAALGAATLLSACADRPAGSAATGASFGAATASNVIGQAAYAYADRRLVAMSDKFRAEAPDTVTFDFDKAVLDADARRALDAQAAWLKAHPKVRMRIYGHADKVGSEAYNDRLGLRRARAVVRYLVSKGVERNRLDAVESRGEREPVVPTEERERRNRRAVTEVAGFERGYVGDPMDGKRALLGYKEYTFDRIEFAKATSTAGGG</sequence>
<evidence type="ECO:0000256" key="1">
    <source>
        <dbReference type="ARBA" id="ARBA00004442"/>
    </source>
</evidence>
<dbReference type="InterPro" id="IPR006665">
    <property type="entry name" value="OmpA-like"/>
</dbReference>
<reference evidence="7 8" key="1">
    <citation type="submission" date="2016-12" db="EMBL/GenBank/DDBJ databases">
        <authorList>
            <person name="Song W.-J."/>
            <person name="Kurnit D.M."/>
        </authorList>
    </citation>
    <scope>NUCLEOTIDE SEQUENCE [LARGE SCALE GENOMIC DNA]</scope>
    <source>
        <strain evidence="7 8">CGMCC 1.10808</strain>
    </source>
</reference>
<evidence type="ECO:0000313" key="8">
    <source>
        <dbReference type="Proteomes" id="UP000184066"/>
    </source>
</evidence>
<dbReference type="CDD" id="cd07185">
    <property type="entry name" value="OmpA_C-like"/>
    <property type="match status" value="1"/>
</dbReference>
<proteinExistence type="predicted"/>
<dbReference type="PROSITE" id="PS51257">
    <property type="entry name" value="PROKAR_LIPOPROTEIN"/>
    <property type="match status" value="1"/>
</dbReference>
<feature type="chain" id="PRO_5009929450" evidence="5">
    <location>
        <begin position="21"/>
        <end position="211"/>
    </location>
</feature>
<dbReference type="EMBL" id="FRDL01000007">
    <property type="protein sequence ID" value="SHN71088.1"/>
    <property type="molecule type" value="Genomic_DNA"/>
</dbReference>
<accession>A0A1M7TKD2</accession>
<evidence type="ECO:0000313" key="7">
    <source>
        <dbReference type="EMBL" id="SHN71088.1"/>
    </source>
</evidence>
<dbReference type="PANTHER" id="PTHR30329">
    <property type="entry name" value="STATOR ELEMENT OF FLAGELLAR MOTOR COMPLEX"/>
    <property type="match status" value="1"/>
</dbReference>
<dbReference type="Proteomes" id="UP000184066">
    <property type="component" value="Unassembled WGS sequence"/>
</dbReference>
<dbReference type="RefSeq" id="WP_091764244.1">
    <property type="nucleotide sequence ID" value="NZ_FOHL01000007.1"/>
</dbReference>
<dbReference type="SUPFAM" id="SSF103088">
    <property type="entry name" value="OmpA-like"/>
    <property type="match status" value="1"/>
</dbReference>
<dbReference type="InterPro" id="IPR036737">
    <property type="entry name" value="OmpA-like_sf"/>
</dbReference>
<evidence type="ECO:0000259" key="6">
    <source>
        <dbReference type="PROSITE" id="PS51123"/>
    </source>
</evidence>
<dbReference type="InterPro" id="IPR050330">
    <property type="entry name" value="Bact_OuterMem_StrucFunc"/>
</dbReference>
<dbReference type="PRINTS" id="PR01021">
    <property type="entry name" value="OMPADOMAIN"/>
</dbReference>
<keyword evidence="3" id="KW-0998">Cell outer membrane</keyword>
<feature type="signal peptide" evidence="5">
    <location>
        <begin position="1"/>
        <end position="20"/>
    </location>
</feature>
<evidence type="ECO:0000256" key="2">
    <source>
        <dbReference type="ARBA" id="ARBA00023136"/>
    </source>
</evidence>
<keyword evidence="8" id="KW-1185">Reference proteome</keyword>